<evidence type="ECO:0000256" key="4">
    <source>
        <dbReference type="ARBA" id="ARBA00023295"/>
    </source>
</evidence>
<reference evidence="6 7" key="1">
    <citation type="submission" date="2017-02" db="EMBL/GenBank/DDBJ databases">
        <authorList>
            <person name="Peterson S.W."/>
        </authorList>
    </citation>
    <scope>NUCLEOTIDE SEQUENCE [LARGE SCALE GENOMIC DNA]</scope>
    <source>
        <strain evidence="6 7">ATCC BAA-908</strain>
    </source>
</reference>
<evidence type="ECO:0000256" key="2">
    <source>
        <dbReference type="ARBA" id="ARBA00022729"/>
    </source>
</evidence>
<keyword evidence="4" id="KW-0326">Glycosidase</keyword>
<dbReference type="AlphaFoldDB" id="A0A1T4NAZ0"/>
<dbReference type="RefSeq" id="WP_078934102.1">
    <property type="nucleotide sequence ID" value="NZ_FUWG01000023.1"/>
</dbReference>
<keyword evidence="2" id="KW-0732">Signal</keyword>
<name>A0A1T4NAZ0_TREPO</name>
<dbReference type="GO" id="GO:0016798">
    <property type="term" value="F:hydrolase activity, acting on glycosyl bonds"/>
    <property type="evidence" value="ECO:0007669"/>
    <property type="project" value="UniProtKB-KW"/>
</dbReference>
<dbReference type="InterPro" id="IPR014756">
    <property type="entry name" value="Ig_E-set"/>
</dbReference>
<dbReference type="InterPro" id="IPR006047">
    <property type="entry name" value="GH13_cat_dom"/>
</dbReference>
<dbReference type="Proteomes" id="UP000190423">
    <property type="component" value="Unassembled WGS sequence"/>
</dbReference>
<keyword evidence="3" id="KW-0378">Hydrolase</keyword>
<dbReference type="Gene3D" id="2.60.40.1110">
    <property type="match status" value="1"/>
</dbReference>
<dbReference type="InterPro" id="IPR017853">
    <property type="entry name" value="GH"/>
</dbReference>
<evidence type="ECO:0000313" key="7">
    <source>
        <dbReference type="Proteomes" id="UP000190423"/>
    </source>
</evidence>
<dbReference type="GeneID" id="78317489"/>
<dbReference type="GO" id="GO:0030246">
    <property type="term" value="F:carbohydrate binding"/>
    <property type="evidence" value="ECO:0007669"/>
    <property type="project" value="InterPro"/>
</dbReference>
<dbReference type="Pfam" id="PF00128">
    <property type="entry name" value="Alpha-amylase"/>
    <property type="match status" value="1"/>
</dbReference>
<protein>
    <submittedName>
        <fullName evidence="6">Pullulanase</fullName>
    </submittedName>
</protein>
<dbReference type="InterPro" id="IPR013783">
    <property type="entry name" value="Ig-like_fold"/>
</dbReference>
<feature type="domain" description="Glycosyl hydrolase family 13 catalytic" evidence="5">
    <location>
        <begin position="452"/>
        <end position="843"/>
    </location>
</feature>
<organism evidence="6 7">
    <name type="scientific">Treponema porcinum</name>
    <dbReference type="NCBI Taxonomy" id="261392"/>
    <lineage>
        <taxon>Bacteria</taxon>
        <taxon>Pseudomonadati</taxon>
        <taxon>Spirochaetota</taxon>
        <taxon>Spirochaetia</taxon>
        <taxon>Spirochaetales</taxon>
        <taxon>Treponemataceae</taxon>
        <taxon>Treponema</taxon>
    </lineage>
</organism>
<dbReference type="PROSITE" id="PS51257">
    <property type="entry name" value="PROKAR_LIPOPROTEIN"/>
    <property type="match status" value="1"/>
</dbReference>
<dbReference type="Gene3D" id="2.60.40.10">
    <property type="entry name" value="Immunoglobulins"/>
    <property type="match status" value="1"/>
</dbReference>
<dbReference type="SUPFAM" id="SSF81296">
    <property type="entry name" value="E set domains"/>
    <property type="match status" value="1"/>
</dbReference>
<dbReference type="CDD" id="cd11341">
    <property type="entry name" value="AmyAc_Pullulanase_LD-like"/>
    <property type="match status" value="1"/>
</dbReference>
<dbReference type="EMBL" id="FUWG01000023">
    <property type="protein sequence ID" value="SJZ76246.1"/>
    <property type="molecule type" value="Genomic_DNA"/>
</dbReference>
<dbReference type="PANTHER" id="PTHR43002">
    <property type="entry name" value="GLYCOGEN DEBRANCHING ENZYME"/>
    <property type="match status" value="1"/>
</dbReference>
<dbReference type="Gene3D" id="3.20.20.80">
    <property type="entry name" value="Glycosidases"/>
    <property type="match status" value="1"/>
</dbReference>
<dbReference type="InterPro" id="IPR013784">
    <property type="entry name" value="Carb-bd-like_fold"/>
</dbReference>
<dbReference type="SUPFAM" id="SSF51445">
    <property type="entry name" value="(Trans)glycosidases"/>
    <property type="match status" value="1"/>
</dbReference>
<dbReference type="Pfam" id="PF03714">
    <property type="entry name" value="PUD"/>
    <property type="match status" value="1"/>
</dbReference>
<comment type="similarity">
    <text evidence="1">Belongs to the glycosyl hydrolase 13 family.</text>
</comment>
<evidence type="ECO:0000259" key="5">
    <source>
        <dbReference type="SMART" id="SM00642"/>
    </source>
</evidence>
<dbReference type="STRING" id="261392.SAMN02745149_02223"/>
<evidence type="ECO:0000256" key="3">
    <source>
        <dbReference type="ARBA" id="ARBA00022801"/>
    </source>
</evidence>
<dbReference type="SMART" id="SM00642">
    <property type="entry name" value="Aamy"/>
    <property type="match status" value="1"/>
</dbReference>
<dbReference type="SUPFAM" id="SSF49452">
    <property type="entry name" value="Starch-binding domain-like"/>
    <property type="match status" value="1"/>
</dbReference>
<accession>A0A1T4NAZ0</accession>
<dbReference type="CDD" id="cd10315">
    <property type="entry name" value="CBM41_pullulanase"/>
    <property type="match status" value="1"/>
</dbReference>
<dbReference type="GO" id="GO:0005975">
    <property type="term" value="P:carbohydrate metabolic process"/>
    <property type="evidence" value="ECO:0007669"/>
    <property type="project" value="InterPro"/>
</dbReference>
<dbReference type="OrthoDB" id="9761875at2"/>
<evidence type="ECO:0000313" key="6">
    <source>
        <dbReference type="EMBL" id="SJZ76246.1"/>
    </source>
</evidence>
<dbReference type="InterPro" id="IPR005323">
    <property type="entry name" value="CBM41_pullulanase"/>
</dbReference>
<sequence>MGKILKGSAIFAGLLALGLSLLGCSGDVGSSGPDVEPGTIGAVDPALIEASELAKTVDPSNSKVLLFYSRPDTSYSDWGVWLWTGTGDGEPGYNATKGKVIKNGSLGYWDITDCSSSLTDIQNSISENDKLGIIIRNASWQKDPGIDQILDLSVNKHFLVISGDSTVYEVTDSITPTISGAVATSSTAIKVNLSVSYGLDISTGNSGFVVVDSDGTEVVISDSINYENQTDRNRNNARIVLLRTATPLDTGKTYFVKNEKFNPAGGCSVVMMGAVKESATYNGDDLGLTLDGQKAIFKTWAPMASSVNVLLYSNVEDIGNFGEDAIMAKAVGETTSPSLKGSPDKILSATKNPETNVWTAEINDISSYHFYKYEITNAGEKYYVSDIWGKSCTADAIASGIVDINSAPEAIPTSISHSDYGSPSGYYNPFNGSKNSDAVVYEMHITDWSYAEDANTKNVGKYETISNGTKVINHIKSMGVTHVQILPVFEFAETNDNTDYNWGYNPYHYNVPEGRYATSGYTDATTPVKELRKLIGEFHDNGIAVIMDVVYNHTSGTGKGSLYDSTVPYYFYRLDASGAYSNGSGCGNEVDSEAPMVKKYIIDSLKHWMLDYHVNGFRFDLMGVLSKETMKEIYDELYKIDPKVMVYGEPWTGGTALVVNGANQAVNSNPYGAGAFDDDFRDAVKGAEFGGFQMGQVQGTFKDNEIIAGLTGKTGKNKRNETGKPSLAMHYVECHDNYTLFDKLAISYWMKKNNKTTVTSGDLFTKIGTDGVAEVAKQDTLSAAYIFLSQGTAFINGGQEFLRSKRGDENSYKSPIGKNGIDLNFANTYSDVCNTYKGLIALRQTNLNAFGSGNSATATTVSTGVTKYTTGDFCVYFNATDKSVEIESTGYTKVIDLTSGTPTESTTLPESVPAKSFVILKK</sequence>
<gene>
    <name evidence="6" type="ORF">SAMN02745149_02223</name>
</gene>
<evidence type="ECO:0000256" key="1">
    <source>
        <dbReference type="ARBA" id="ARBA00008061"/>
    </source>
</evidence>
<proteinExistence type="inferred from homology"/>
<keyword evidence="7" id="KW-1185">Reference proteome</keyword>